<dbReference type="PROSITE" id="PS51459">
    <property type="entry name" value="FIDO"/>
    <property type="match status" value="1"/>
</dbReference>
<dbReference type="EMBL" id="FNIG01000004">
    <property type="protein sequence ID" value="SDN39336.1"/>
    <property type="molecule type" value="Genomic_DNA"/>
</dbReference>
<evidence type="ECO:0000313" key="3">
    <source>
        <dbReference type="Proteomes" id="UP000199334"/>
    </source>
</evidence>
<dbReference type="PIRSF" id="PIRSF018297">
    <property type="entry name" value="Doc"/>
    <property type="match status" value="1"/>
</dbReference>
<dbReference type="Pfam" id="PF02661">
    <property type="entry name" value="Fic"/>
    <property type="match status" value="1"/>
</dbReference>
<dbReference type="Gene3D" id="1.20.120.1870">
    <property type="entry name" value="Fic/DOC protein, Fido domain"/>
    <property type="match status" value="1"/>
</dbReference>
<name>A0A1H0B167_9BACI</name>
<dbReference type="InterPro" id="IPR053737">
    <property type="entry name" value="Type_II_TA_Toxin"/>
</dbReference>
<dbReference type="InterPro" id="IPR003812">
    <property type="entry name" value="Fido"/>
</dbReference>
<dbReference type="OrthoDB" id="9802752at2"/>
<evidence type="ECO:0000313" key="2">
    <source>
        <dbReference type="EMBL" id="SDN39336.1"/>
    </source>
</evidence>
<reference evidence="2 3" key="1">
    <citation type="submission" date="2016-10" db="EMBL/GenBank/DDBJ databases">
        <authorList>
            <person name="de Groot N.N."/>
        </authorList>
    </citation>
    <scope>NUCLEOTIDE SEQUENCE [LARGE SCALE GENOMIC DNA]</scope>
    <source>
        <strain evidence="2 3">CGMCC 1.3442</strain>
    </source>
</reference>
<evidence type="ECO:0000259" key="1">
    <source>
        <dbReference type="PROSITE" id="PS51459"/>
    </source>
</evidence>
<proteinExistence type="predicted"/>
<organism evidence="2 3">
    <name type="scientific">Tenuibacillus multivorans</name>
    <dbReference type="NCBI Taxonomy" id="237069"/>
    <lineage>
        <taxon>Bacteria</taxon>
        <taxon>Bacillati</taxon>
        <taxon>Bacillota</taxon>
        <taxon>Bacilli</taxon>
        <taxon>Bacillales</taxon>
        <taxon>Bacillaceae</taxon>
        <taxon>Tenuibacillus</taxon>
    </lineage>
</organism>
<dbReference type="GO" id="GO:0016301">
    <property type="term" value="F:kinase activity"/>
    <property type="evidence" value="ECO:0007669"/>
    <property type="project" value="InterPro"/>
</dbReference>
<keyword evidence="3" id="KW-1185">Reference proteome</keyword>
<dbReference type="PANTHER" id="PTHR39426">
    <property type="entry name" value="HOMOLOGY TO DEATH-ON-CURING PROTEIN OF PHAGE P1"/>
    <property type="match status" value="1"/>
</dbReference>
<gene>
    <name evidence="2" type="ORF">SAMN05216498_2171</name>
</gene>
<protein>
    <submittedName>
        <fullName evidence="2">Death on curing protein</fullName>
    </submittedName>
</protein>
<dbReference type="RefSeq" id="WP_093856611.1">
    <property type="nucleotide sequence ID" value="NZ_FNIG01000004.1"/>
</dbReference>
<dbReference type="InterPro" id="IPR036597">
    <property type="entry name" value="Fido-like_dom_sf"/>
</dbReference>
<feature type="domain" description="Fido" evidence="1">
    <location>
        <begin position="4"/>
        <end position="124"/>
    </location>
</feature>
<dbReference type="AlphaFoldDB" id="A0A1H0B167"/>
<dbReference type="InterPro" id="IPR006440">
    <property type="entry name" value="Doc"/>
</dbReference>
<sequence>MIYLTKEEVITIHMVIMKRYGEGEQSGIKDHHLLESAIFRPQQTVFGEDAYKSLFDKGAALFESLVKNHSFYNGNKRTAFVCTDIFLKKNGYKIKKQDKINEDFTVSIADGSSTFEDIVKWLQNNTEEK</sequence>
<dbReference type="Proteomes" id="UP000199334">
    <property type="component" value="Unassembled WGS sequence"/>
</dbReference>
<accession>A0A1H0B167</accession>
<dbReference type="STRING" id="237069.SAMN05216498_2171"/>
<dbReference type="SUPFAM" id="SSF140931">
    <property type="entry name" value="Fic-like"/>
    <property type="match status" value="1"/>
</dbReference>
<dbReference type="NCBIfam" id="TIGR01550">
    <property type="entry name" value="DOC_P1"/>
    <property type="match status" value="1"/>
</dbReference>
<dbReference type="PANTHER" id="PTHR39426:SF1">
    <property type="entry name" value="HOMOLOGY TO DEATH-ON-CURING PROTEIN OF PHAGE P1"/>
    <property type="match status" value="1"/>
</dbReference>